<evidence type="ECO:0000256" key="3">
    <source>
        <dbReference type="ARBA" id="ARBA00022989"/>
    </source>
</evidence>
<evidence type="ECO:0000256" key="4">
    <source>
        <dbReference type="ARBA" id="ARBA00023136"/>
    </source>
</evidence>
<dbReference type="AlphaFoldDB" id="A0AAX6DHQ8"/>
<dbReference type="SMART" id="SM00568">
    <property type="entry name" value="GRAM"/>
    <property type="match status" value="1"/>
</dbReference>
<dbReference type="GO" id="GO:0043069">
    <property type="term" value="P:negative regulation of programmed cell death"/>
    <property type="evidence" value="ECO:0007669"/>
    <property type="project" value="TreeGrafter"/>
</dbReference>
<reference evidence="7" key="2">
    <citation type="submission" date="2023-04" db="EMBL/GenBank/DDBJ databases">
        <authorList>
            <person name="Bruccoleri R.E."/>
            <person name="Oakeley E.J."/>
            <person name="Faust A.-M."/>
            <person name="Dessus-Babus S."/>
            <person name="Altorfer M."/>
            <person name="Burckhardt D."/>
            <person name="Oertli M."/>
            <person name="Naumann U."/>
            <person name="Petersen F."/>
            <person name="Wong J."/>
        </authorList>
    </citation>
    <scope>NUCLEOTIDE SEQUENCE</scope>
    <source>
        <strain evidence="7">GSM-AAB239-AS_SAM_17_03QT</strain>
        <tissue evidence="7">Leaf</tissue>
    </source>
</reference>
<reference evidence="7" key="1">
    <citation type="journal article" date="2023" name="GigaByte">
        <title>Genome assembly of the bearded iris, Iris pallida Lam.</title>
        <authorList>
            <person name="Bruccoleri R.E."/>
            <person name="Oakeley E.J."/>
            <person name="Faust A.M.E."/>
            <person name="Altorfer M."/>
            <person name="Dessus-Babus S."/>
            <person name="Burckhardt D."/>
            <person name="Oertli M."/>
            <person name="Naumann U."/>
            <person name="Petersen F."/>
            <person name="Wong J."/>
        </authorList>
    </citation>
    <scope>NUCLEOTIDE SEQUENCE</scope>
    <source>
        <strain evidence="7">GSM-AAB239-AS_SAM_17_03QT</strain>
    </source>
</reference>
<keyword evidence="8" id="KW-1185">Reference proteome</keyword>
<feature type="region of interest" description="Disordered" evidence="5">
    <location>
        <begin position="1"/>
        <end position="45"/>
    </location>
</feature>
<dbReference type="InterPro" id="IPR031968">
    <property type="entry name" value="VASt"/>
</dbReference>
<proteinExistence type="predicted"/>
<dbReference type="InterPro" id="IPR004182">
    <property type="entry name" value="GRAM"/>
</dbReference>
<evidence type="ECO:0000256" key="1">
    <source>
        <dbReference type="ARBA" id="ARBA00004167"/>
    </source>
</evidence>
<dbReference type="PANTHER" id="PTHR47666:SF1">
    <property type="entry name" value="PROTEIN VASCULAR ASSOCIATED DEATH 1, CHLOROPLASTIC"/>
    <property type="match status" value="1"/>
</dbReference>
<dbReference type="PANTHER" id="PTHR47666">
    <property type="entry name" value="PROTEIN VASCULAR ASSOCIATED DEATH 1, CHLOROPLASTIC"/>
    <property type="match status" value="1"/>
</dbReference>
<evidence type="ECO:0000256" key="5">
    <source>
        <dbReference type="SAM" id="MobiDB-lite"/>
    </source>
</evidence>
<comment type="caution">
    <text evidence="7">The sequence shown here is derived from an EMBL/GenBank/DDBJ whole genome shotgun (WGS) entry which is preliminary data.</text>
</comment>
<dbReference type="Pfam" id="PF02893">
    <property type="entry name" value="GRAM"/>
    <property type="match status" value="1"/>
</dbReference>
<comment type="subcellular location">
    <subcellularLocation>
        <location evidence="1">Membrane</location>
        <topology evidence="1">Single-pass membrane protein</topology>
    </subcellularLocation>
</comment>
<protein>
    <submittedName>
        <fullName evidence="7">Protein VASCULAR ASSOCIATED DEATH 1, chloroplastic isoform X1</fullName>
    </submittedName>
</protein>
<evidence type="ECO:0000313" key="8">
    <source>
        <dbReference type="Proteomes" id="UP001140949"/>
    </source>
</evidence>
<feature type="domain" description="VASt" evidence="6">
    <location>
        <begin position="273"/>
        <end position="439"/>
    </location>
</feature>
<sequence>MAVAPPSSEKIDQSTRCSPSGSARHEPDAAAASDCSSAHDGDSSGRRDVDVLAQLLPSRSEEYRLLFRLPPDEVLVQDFNCALQENILLQGHMYLFIHHICFYSNIFGFETKKTIPFHEVTCVRKAKTAAIFPNAIEIVSGEKKHFFGSFLSRDEAYKLIIDGWAQHCSDAKAILERQEAKSDSSSQDNASLILENATGSQRFPDNSSSSDMNKDAINSEECKSLSNVKSHIEGSESVPGQENGGEENADGPSSSEPFTWRCEDVDAPKIAQHFTMVAEATFPISVEEFFTLFISDRASDFLENFRKLCGDKEFQFTPWRQHEQLGHTRDLSFLHPVKVYIGAKFGRCQETQKFRVYRNSHLVIETSQQVSDVPYADYFTVEGIWDVETNGSEENGCILKIYFSVPFSKKTIFKGKIEQSTRDECGMFLQYGSTMHMNW</sequence>
<dbReference type="CDD" id="cd13220">
    <property type="entry name" value="PH-GRAM_GRAMDC"/>
    <property type="match status" value="1"/>
</dbReference>
<dbReference type="FunFam" id="2.30.29.30:FF:000008">
    <property type="entry name" value="GRAM domain containing 1B"/>
    <property type="match status" value="1"/>
</dbReference>
<organism evidence="7 8">
    <name type="scientific">Iris pallida</name>
    <name type="common">Sweet iris</name>
    <dbReference type="NCBI Taxonomy" id="29817"/>
    <lineage>
        <taxon>Eukaryota</taxon>
        <taxon>Viridiplantae</taxon>
        <taxon>Streptophyta</taxon>
        <taxon>Embryophyta</taxon>
        <taxon>Tracheophyta</taxon>
        <taxon>Spermatophyta</taxon>
        <taxon>Magnoliopsida</taxon>
        <taxon>Liliopsida</taxon>
        <taxon>Asparagales</taxon>
        <taxon>Iridaceae</taxon>
        <taxon>Iridoideae</taxon>
        <taxon>Irideae</taxon>
        <taxon>Iris</taxon>
    </lineage>
</organism>
<keyword evidence="2" id="KW-0812">Transmembrane</keyword>
<feature type="region of interest" description="Disordered" evidence="5">
    <location>
        <begin position="228"/>
        <end position="258"/>
    </location>
</feature>
<dbReference type="GO" id="GO:0016020">
    <property type="term" value="C:membrane"/>
    <property type="evidence" value="ECO:0007669"/>
    <property type="project" value="UniProtKB-SubCell"/>
</dbReference>
<accession>A0AAX6DHQ8</accession>
<gene>
    <name evidence="7" type="ORF">M6B38_243990</name>
</gene>
<evidence type="ECO:0000256" key="2">
    <source>
        <dbReference type="ARBA" id="ARBA00022692"/>
    </source>
</evidence>
<dbReference type="PROSITE" id="PS51778">
    <property type="entry name" value="VAST"/>
    <property type="match status" value="1"/>
</dbReference>
<evidence type="ECO:0000259" key="6">
    <source>
        <dbReference type="PROSITE" id="PS51778"/>
    </source>
</evidence>
<dbReference type="InterPro" id="IPR011993">
    <property type="entry name" value="PH-like_dom_sf"/>
</dbReference>
<evidence type="ECO:0000313" key="7">
    <source>
        <dbReference type="EMBL" id="KAJ6791278.1"/>
    </source>
</evidence>
<name>A0AAX6DHQ8_IRIPA</name>
<dbReference type="EMBL" id="JANAVB010044420">
    <property type="protein sequence ID" value="KAJ6791278.1"/>
    <property type="molecule type" value="Genomic_DNA"/>
</dbReference>
<keyword evidence="3" id="KW-1133">Transmembrane helix</keyword>
<keyword evidence="4" id="KW-0472">Membrane</keyword>
<dbReference type="Proteomes" id="UP001140949">
    <property type="component" value="Unassembled WGS sequence"/>
</dbReference>
<dbReference type="Pfam" id="PF16016">
    <property type="entry name" value="VASt"/>
    <property type="match status" value="1"/>
</dbReference>
<dbReference type="Gene3D" id="2.30.29.30">
    <property type="entry name" value="Pleckstrin-homology domain (PH domain)/Phosphotyrosine-binding domain (PTB)"/>
    <property type="match status" value="1"/>
</dbReference>